<evidence type="ECO:0000313" key="13">
    <source>
        <dbReference type="Proteomes" id="UP000007060"/>
    </source>
</evidence>
<dbReference type="InterPro" id="IPR004203">
    <property type="entry name" value="Cyt_c_oxidase_su4_fam"/>
</dbReference>
<keyword evidence="4 11" id="KW-0812">Transmembrane</keyword>
<protein>
    <submittedName>
        <fullName evidence="12">Cytochrome c oxidase subunit Vb</fullName>
    </submittedName>
</protein>
<dbReference type="Proteomes" id="UP000007060">
    <property type="component" value="Unassembled WGS sequence"/>
</dbReference>
<evidence type="ECO:0000256" key="6">
    <source>
        <dbReference type="ARBA" id="ARBA00022946"/>
    </source>
</evidence>
<evidence type="ECO:0000256" key="8">
    <source>
        <dbReference type="ARBA" id="ARBA00023002"/>
    </source>
</evidence>
<evidence type="ECO:0000256" key="4">
    <source>
        <dbReference type="ARBA" id="ARBA00022692"/>
    </source>
</evidence>
<comment type="pathway">
    <text evidence="2">Energy metabolism; oxidative phosphorylation.</text>
</comment>
<evidence type="ECO:0000313" key="12">
    <source>
        <dbReference type="EMBL" id="EDN61391.1"/>
    </source>
</evidence>
<name>A6ZVG6_YEAS7</name>
<dbReference type="EMBL" id="AAFW02000124">
    <property type="protein sequence ID" value="EDN61391.1"/>
    <property type="molecule type" value="Genomic_DNA"/>
</dbReference>
<dbReference type="InterPro" id="IPR036639">
    <property type="entry name" value="Cyt_c_oxidase_su4_sf"/>
</dbReference>
<dbReference type="OrthoDB" id="186013at2759"/>
<keyword evidence="8" id="KW-0560">Oxidoreductase</keyword>
<sequence>MLRTSLTKGARLTGTRFVQTKALSKATLTDLPERWENMPNLEQKEIADNLTERQKLPWKTLNNEEIKAAWYISYGEWGPRRPVHGKGDVAFITKGVFLGLGISFGLFGLVRLLANPETPKTMNREWQLKSDEYLKSKNANPWGGYSQVQSK</sequence>
<dbReference type="CDD" id="cd00922">
    <property type="entry name" value="Cyt_c_Oxidase_IV"/>
    <property type="match status" value="1"/>
</dbReference>
<dbReference type="GO" id="GO:0005743">
    <property type="term" value="C:mitochondrial inner membrane"/>
    <property type="evidence" value="ECO:0007669"/>
    <property type="project" value="UniProtKB-SubCell"/>
</dbReference>
<reference evidence="12 13" key="1">
    <citation type="journal article" date="2007" name="Proc. Natl. Acad. Sci. U.S.A.">
        <title>Genome sequencing and comparative analysis of Saccharomyces cerevisiae strain YJM789.</title>
        <authorList>
            <person name="Wei W."/>
            <person name="McCusker J.H."/>
            <person name="Hyman R.W."/>
            <person name="Jones T."/>
            <person name="Ning Y."/>
            <person name="Cao Z."/>
            <person name="Gu Z."/>
            <person name="Bruno D."/>
            <person name="Miranda M."/>
            <person name="Nguyen M."/>
            <person name="Wilhelmy J."/>
            <person name="Komp C."/>
            <person name="Tamse R."/>
            <person name="Wang X."/>
            <person name="Jia P."/>
            <person name="Luedi P."/>
            <person name="Oefner P.J."/>
            <person name="David L."/>
            <person name="Dietrich F.S."/>
            <person name="Li Y."/>
            <person name="Davis R.W."/>
            <person name="Steinmetz L.M."/>
        </authorList>
    </citation>
    <scope>NUCLEOTIDE SEQUENCE [LARGE SCALE GENOMIC DNA]</scope>
    <source>
        <strain evidence="12 13">YJM789</strain>
    </source>
</reference>
<evidence type="ECO:0000256" key="1">
    <source>
        <dbReference type="ARBA" id="ARBA00004434"/>
    </source>
</evidence>
<proteinExistence type="inferred from homology"/>
<dbReference type="FunFam" id="1.10.442.10:FF:000002">
    <property type="entry name" value="Cytochrome c oxidase subunit V"/>
    <property type="match status" value="1"/>
</dbReference>
<comment type="similarity">
    <text evidence="3">Belongs to the cytochrome c oxidase IV family.</text>
</comment>
<dbReference type="SMR" id="A6ZVG6"/>
<keyword evidence="10 11" id="KW-0472">Membrane</keyword>
<evidence type="ECO:0000256" key="7">
    <source>
        <dbReference type="ARBA" id="ARBA00022989"/>
    </source>
</evidence>
<dbReference type="Gene3D" id="1.10.442.10">
    <property type="entry name" value="Cytochrome c oxidase subunit IV"/>
    <property type="match status" value="1"/>
</dbReference>
<evidence type="ECO:0000256" key="5">
    <source>
        <dbReference type="ARBA" id="ARBA00022792"/>
    </source>
</evidence>
<evidence type="ECO:0000256" key="10">
    <source>
        <dbReference type="ARBA" id="ARBA00023136"/>
    </source>
</evidence>
<dbReference type="HOGENOM" id="CLU_070101_2_0_1"/>
<accession>A6ZVG6</accession>
<keyword evidence="5" id="KW-0999">Mitochondrion inner membrane</keyword>
<dbReference type="GO" id="GO:0006123">
    <property type="term" value="P:mitochondrial electron transport, cytochrome c to oxygen"/>
    <property type="evidence" value="ECO:0007669"/>
    <property type="project" value="InterPro"/>
</dbReference>
<organism evidence="12 13">
    <name type="scientific">Saccharomyces cerevisiae (strain YJM789)</name>
    <name type="common">Baker's yeast</name>
    <dbReference type="NCBI Taxonomy" id="307796"/>
    <lineage>
        <taxon>Eukaryota</taxon>
        <taxon>Fungi</taxon>
        <taxon>Dikarya</taxon>
        <taxon>Ascomycota</taxon>
        <taxon>Saccharomycotina</taxon>
        <taxon>Saccharomycetes</taxon>
        <taxon>Saccharomycetales</taxon>
        <taxon>Saccharomycetaceae</taxon>
        <taxon>Saccharomyces</taxon>
    </lineage>
</organism>
<evidence type="ECO:0000256" key="3">
    <source>
        <dbReference type="ARBA" id="ARBA00008135"/>
    </source>
</evidence>
<dbReference type="GO" id="GO:0045277">
    <property type="term" value="C:respiratory chain complex IV"/>
    <property type="evidence" value="ECO:0007669"/>
    <property type="project" value="InterPro"/>
</dbReference>
<keyword evidence="7 11" id="KW-1133">Transmembrane helix</keyword>
<gene>
    <name evidence="12" type="primary">COX5B</name>
    <name evidence="12" type="ORF">SCY_2682</name>
</gene>
<dbReference type="SUPFAM" id="SSF81406">
    <property type="entry name" value="Mitochondrial cytochrome c oxidase subunit IV"/>
    <property type="match status" value="1"/>
</dbReference>
<feature type="transmembrane region" description="Helical" evidence="11">
    <location>
        <begin position="89"/>
        <end position="114"/>
    </location>
</feature>
<dbReference type="AlphaFoldDB" id="A6ZVG6"/>
<keyword evidence="6" id="KW-0809">Transit peptide</keyword>
<evidence type="ECO:0000256" key="9">
    <source>
        <dbReference type="ARBA" id="ARBA00023128"/>
    </source>
</evidence>
<keyword evidence="9" id="KW-0496">Mitochondrion</keyword>
<evidence type="ECO:0000256" key="11">
    <source>
        <dbReference type="SAM" id="Phobius"/>
    </source>
</evidence>
<comment type="subcellular location">
    <subcellularLocation>
        <location evidence="1">Mitochondrion inner membrane</location>
        <topology evidence="1">Single-pass membrane protein</topology>
    </subcellularLocation>
</comment>
<dbReference type="GO" id="GO:0016491">
    <property type="term" value="F:oxidoreductase activity"/>
    <property type="evidence" value="ECO:0007669"/>
    <property type="project" value="UniProtKB-KW"/>
</dbReference>
<dbReference type="Pfam" id="PF02936">
    <property type="entry name" value="COX4"/>
    <property type="match status" value="1"/>
</dbReference>
<dbReference type="PANTHER" id="PTHR10707">
    <property type="entry name" value="CYTOCHROME C OXIDASE SUBUNIT IV"/>
    <property type="match status" value="1"/>
</dbReference>
<comment type="caution">
    <text evidence="12">The sequence shown here is derived from an EMBL/GenBank/DDBJ whole genome shotgun (WGS) entry which is preliminary data.</text>
</comment>
<dbReference type="PANTHER" id="PTHR10707:SF10">
    <property type="entry name" value="CYTOCHROME C OXIDASE SUBUNIT 4"/>
    <property type="match status" value="1"/>
</dbReference>
<evidence type="ECO:0000256" key="2">
    <source>
        <dbReference type="ARBA" id="ARBA00004673"/>
    </source>
</evidence>